<reference evidence="5 6" key="1">
    <citation type="journal article" date="2010" name="Nature">
        <title>Genome sequence of the palaeopolyploid soybean.</title>
        <authorList>
            <person name="Schmutz J."/>
            <person name="Cannon S.B."/>
            <person name="Schlueter J."/>
            <person name="Ma J."/>
            <person name="Mitros T."/>
            <person name="Nelson W."/>
            <person name="Hyten D.L."/>
            <person name="Song Q."/>
            <person name="Thelen J.J."/>
            <person name="Cheng J."/>
            <person name="Xu D."/>
            <person name="Hellsten U."/>
            <person name="May G.D."/>
            <person name="Yu Y."/>
            <person name="Sakurai T."/>
            <person name="Umezawa T."/>
            <person name="Bhattacharyya M.K."/>
            <person name="Sandhu D."/>
            <person name="Valliyodan B."/>
            <person name="Lindquist E."/>
            <person name="Peto M."/>
            <person name="Grant D."/>
            <person name="Shu S."/>
            <person name="Goodstein D."/>
            <person name="Barry K."/>
            <person name="Futrell-Griggs M."/>
            <person name="Abernathy B."/>
            <person name="Du J."/>
            <person name="Tian Z."/>
            <person name="Zhu L."/>
            <person name="Gill N."/>
            <person name="Joshi T."/>
            <person name="Libault M."/>
            <person name="Sethuraman A."/>
            <person name="Zhang X.-C."/>
            <person name="Shinozaki K."/>
            <person name="Nguyen H.T."/>
            <person name="Wing R.A."/>
            <person name="Cregan P."/>
            <person name="Specht J."/>
            <person name="Grimwood J."/>
            <person name="Rokhsar D."/>
            <person name="Stacey G."/>
            <person name="Shoemaker R.C."/>
            <person name="Jackson S.A."/>
        </authorList>
    </citation>
    <scope>NUCLEOTIDE SEQUENCE [LARGE SCALE GENOMIC DNA]</scope>
    <source>
        <strain evidence="6">cv. Williams 82</strain>
        <tissue evidence="5">Callus</tissue>
    </source>
</reference>
<dbReference type="InterPro" id="IPR020103">
    <property type="entry name" value="PsdUridine_synth_cat_dom_sf"/>
</dbReference>
<dbReference type="Pfam" id="PF01416">
    <property type="entry name" value="PseudoU_synth_1"/>
    <property type="match status" value="1"/>
</dbReference>
<dbReference type="InterPro" id="IPR001406">
    <property type="entry name" value="PsdUridine_synth_TruA"/>
</dbReference>
<dbReference type="PANTHER" id="PTHR11142">
    <property type="entry name" value="PSEUDOURIDYLATE SYNTHASE"/>
    <property type="match status" value="1"/>
</dbReference>
<evidence type="ECO:0000256" key="3">
    <source>
        <dbReference type="ARBA" id="ARBA00023235"/>
    </source>
</evidence>
<evidence type="ECO:0000313" key="7">
    <source>
        <dbReference type="Proteomes" id="UP000008827"/>
    </source>
</evidence>
<name>K7N409_SOYBN</name>
<evidence type="ECO:0000259" key="4">
    <source>
        <dbReference type="Pfam" id="PF01416"/>
    </source>
</evidence>
<dbReference type="GO" id="GO:0001522">
    <property type="term" value="P:pseudouridine synthesis"/>
    <property type="evidence" value="ECO:0007669"/>
    <property type="project" value="InterPro"/>
</dbReference>
<dbReference type="GO" id="GO:0009982">
    <property type="term" value="F:pseudouridine synthase activity"/>
    <property type="evidence" value="ECO:0007669"/>
    <property type="project" value="InterPro"/>
</dbReference>
<dbReference type="FunFam" id="3.30.70.660:FF:000010">
    <property type="entry name" value="tRNA pseudouridine synthase"/>
    <property type="match status" value="1"/>
</dbReference>
<dbReference type="Gramene" id="KRG91735">
    <property type="protein sequence ID" value="KRG91735"/>
    <property type="gene ID" value="GLYMA_20G171700"/>
</dbReference>
<proteinExistence type="inferred from homology"/>
<dbReference type="HAMAP" id="MF_00171">
    <property type="entry name" value="TruA"/>
    <property type="match status" value="1"/>
</dbReference>
<evidence type="ECO:0000313" key="5">
    <source>
        <dbReference type="EMBL" id="KRG91735.1"/>
    </source>
</evidence>
<dbReference type="OMA" id="YFGWEYN"/>
<gene>
    <name evidence="6" type="primary">LOC100805965</name>
    <name evidence="5" type="ORF">GLYMA_20G171700</name>
</gene>
<reference evidence="5" key="3">
    <citation type="submission" date="2018-07" db="EMBL/GenBank/DDBJ databases">
        <title>WGS assembly of Glycine max.</title>
        <authorList>
            <person name="Schmutz J."/>
            <person name="Cannon S."/>
            <person name="Schlueter J."/>
            <person name="Ma J."/>
            <person name="Mitros T."/>
            <person name="Nelson W."/>
            <person name="Hyten D."/>
            <person name="Song Q."/>
            <person name="Thelen J."/>
            <person name="Cheng J."/>
            <person name="Xu D."/>
            <person name="Hellsten U."/>
            <person name="May G."/>
            <person name="Yu Y."/>
            <person name="Sakurai T."/>
            <person name="Umezawa T."/>
            <person name="Bhattacharyya M."/>
            <person name="Sandhu D."/>
            <person name="Valliyodan B."/>
            <person name="Lindquist E."/>
            <person name="Peto M."/>
            <person name="Grant D."/>
            <person name="Shu S."/>
            <person name="Goodstein D."/>
            <person name="Barry K."/>
            <person name="Futrell-Griggs M."/>
            <person name="Abernathy B."/>
            <person name="Du J."/>
            <person name="Tian Z."/>
            <person name="Zhu L."/>
            <person name="Gill N."/>
            <person name="Joshi T."/>
            <person name="Libault M."/>
            <person name="Sethuraman A."/>
            <person name="Zhang X."/>
            <person name="Shinozaki K."/>
            <person name="Nguyen H."/>
            <person name="Wing R."/>
            <person name="Cregan P."/>
            <person name="Specht J."/>
            <person name="Grimwood J."/>
            <person name="Rokhsar D."/>
            <person name="Stacey G."/>
            <person name="Shoemaker R."/>
            <person name="Jackson S."/>
        </authorList>
    </citation>
    <scope>NUCLEOTIDE SEQUENCE</scope>
    <source>
        <tissue evidence="5">Callus</tissue>
    </source>
</reference>
<dbReference type="Proteomes" id="UP000008827">
    <property type="component" value="Chromosome 20"/>
</dbReference>
<comment type="similarity">
    <text evidence="1">Belongs to the tRNA pseudouridine synthase TruA family.</text>
</comment>
<dbReference type="ExpressionAtlas" id="K7N409">
    <property type="expression patterns" value="baseline and differential"/>
</dbReference>
<evidence type="ECO:0000256" key="1">
    <source>
        <dbReference type="ARBA" id="ARBA00009375"/>
    </source>
</evidence>
<keyword evidence="2" id="KW-0819">tRNA processing</keyword>
<feature type="domain" description="Pseudouridine synthase I TruA alpha/beta" evidence="4">
    <location>
        <begin position="159"/>
        <end position="268"/>
    </location>
</feature>
<keyword evidence="3" id="KW-0413">Isomerase</keyword>
<accession>K7N409</accession>
<dbReference type="AlphaFoldDB" id="K7N409"/>
<dbReference type="Gene3D" id="3.30.70.660">
    <property type="entry name" value="Pseudouridine synthase I, catalytic domain, C-terminal subdomain"/>
    <property type="match status" value="1"/>
</dbReference>
<dbReference type="EMBL" id="CM000853">
    <property type="protein sequence ID" value="KRG91735.1"/>
    <property type="molecule type" value="Genomic_DNA"/>
</dbReference>
<dbReference type="NCBIfam" id="TIGR00071">
    <property type="entry name" value="hisT_truA"/>
    <property type="match status" value="1"/>
</dbReference>
<protein>
    <recommendedName>
        <fullName evidence="4">Pseudouridine synthase I TruA alpha/beta domain-containing protein</fullName>
    </recommendedName>
</protein>
<organism evidence="6">
    <name type="scientific">Glycine max</name>
    <name type="common">Soybean</name>
    <name type="synonym">Glycine hispida</name>
    <dbReference type="NCBI Taxonomy" id="3847"/>
    <lineage>
        <taxon>Eukaryota</taxon>
        <taxon>Viridiplantae</taxon>
        <taxon>Streptophyta</taxon>
        <taxon>Embryophyta</taxon>
        <taxon>Tracheophyta</taxon>
        <taxon>Spermatophyta</taxon>
        <taxon>Magnoliopsida</taxon>
        <taxon>eudicotyledons</taxon>
        <taxon>Gunneridae</taxon>
        <taxon>Pentapetalae</taxon>
        <taxon>rosids</taxon>
        <taxon>fabids</taxon>
        <taxon>Fabales</taxon>
        <taxon>Fabaceae</taxon>
        <taxon>Papilionoideae</taxon>
        <taxon>50 kb inversion clade</taxon>
        <taxon>NPAAA clade</taxon>
        <taxon>indigoferoid/millettioid clade</taxon>
        <taxon>Phaseoleae</taxon>
        <taxon>Glycine</taxon>
        <taxon>Glycine subgen. Soja</taxon>
    </lineage>
</organism>
<reference evidence="6" key="2">
    <citation type="submission" date="2018-02" db="UniProtKB">
        <authorList>
            <consortium name="EnsemblPlants"/>
        </authorList>
    </citation>
    <scope>IDENTIFICATION</scope>
    <source>
        <strain evidence="6">Williams 82</strain>
    </source>
</reference>
<evidence type="ECO:0000256" key="2">
    <source>
        <dbReference type="ARBA" id="ARBA00022694"/>
    </source>
</evidence>
<dbReference type="Gene3D" id="3.30.70.580">
    <property type="entry name" value="Pseudouridine synthase I, catalytic domain, N-terminal subdomain"/>
    <property type="match status" value="1"/>
</dbReference>
<keyword evidence="7" id="KW-1185">Reference proteome</keyword>
<dbReference type="InterPro" id="IPR020095">
    <property type="entry name" value="PsdUridine_synth_TruA_C"/>
</dbReference>
<dbReference type="PANTHER" id="PTHR11142:SF5">
    <property type="entry name" value="TRNA PSEUDOURIDINE(38_39) SYNTHASE"/>
    <property type="match status" value="1"/>
</dbReference>
<dbReference type="SUPFAM" id="SSF55120">
    <property type="entry name" value="Pseudouridine synthase"/>
    <property type="match status" value="1"/>
</dbReference>
<dbReference type="InterPro" id="IPR041707">
    <property type="entry name" value="Pus3-like"/>
</dbReference>
<dbReference type="InterPro" id="IPR020097">
    <property type="entry name" value="PsdUridine_synth_TruA_a/b_dom"/>
</dbReference>
<dbReference type="InterPro" id="IPR020094">
    <property type="entry name" value="TruA/RsuA/RluB/E/F_N"/>
</dbReference>
<dbReference type="FunFam" id="3.30.70.580:FF:000012">
    <property type="entry name" value="tRNA pseudouridine synthase"/>
    <property type="match status" value="1"/>
</dbReference>
<dbReference type="GO" id="GO:0008033">
    <property type="term" value="P:tRNA processing"/>
    <property type="evidence" value="ECO:0007669"/>
    <property type="project" value="UniProtKB-KW"/>
</dbReference>
<sequence length="351" mass="40039">MSHHSKRYVALKVTYFGKRFYGFASEAQMEPTVESELFKAFEKTRLLVGDKKESQYSRCGRTDKGVSSVGQVIALFLRSNLKISATNNGNSGVVLDEQHEGEIDYVGVLNRVLPNDIRIMGWCPAPVDFHARFSCLSREYKYFFWKENLNIPAIEVAGNKLVGEHDFRNFCKMDAANVHNYRRCITLFEISSTDVRYNDNQLWVIKIRGSAFLWHQVRCMVAVLFMVGKGLESPNVIDMLLDTSRILRKPQYTMASEVPLVLQSCEFDNIKFMCSSDAGEALRVHLVNECQIYQLQAAIFHEALLNCVPLSNDQSLLPFQGSKKKVSHVPLMSRPTEPSYEERRAKLNTIA</sequence>
<dbReference type="CDD" id="cd02569">
    <property type="entry name" value="PseudoU_synth_ScPus3"/>
    <property type="match status" value="1"/>
</dbReference>
<dbReference type="GO" id="GO:0003723">
    <property type="term" value="F:RNA binding"/>
    <property type="evidence" value="ECO:0007669"/>
    <property type="project" value="InterPro"/>
</dbReference>
<evidence type="ECO:0000313" key="6">
    <source>
        <dbReference type="EnsemblPlants" id="KRG91735"/>
    </source>
</evidence>
<dbReference type="EnsemblPlants" id="KRG91735">
    <property type="protein sequence ID" value="KRG91735"/>
    <property type="gene ID" value="GLYMA_20G171700"/>
</dbReference>
<dbReference type="HOGENOM" id="CLU_014673_2_1_1"/>
<dbReference type="SMR" id="K7N409"/>